<protein>
    <submittedName>
        <fullName evidence="2">Uncharacterized protein</fullName>
    </submittedName>
</protein>
<gene>
    <name evidence="2" type="ORF">DY245_11245</name>
</gene>
<evidence type="ECO:0000313" key="3">
    <source>
        <dbReference type="Proteomes" id="UP000262477"/>
    </source>
</evidence>
<feature type="compositionally biased region" description="Pro residues" evidence="1">
    <location>
        <begin position="12"/>
        <end position="28"/>
    </location>
</feature>
<feature type="region of interest" description="Disordered" evidence="1">
    <location>
        <begin position="82"/>
        <end position="102"/>
    </location>
</feature>
<dbReference type="Proteomes" id="UP000262477">
    <property type="component" value="Unassembled WGS sequence"/>
</dbReference>
<dbReference type="OrthoDB" id="4253508at2"/>
<proteinExistence type="predicted"/>
<dbReference type="AlphaFoldDB" id="A0A371Q7D2"/>
<accession>A0A371Q7D2</accession>
<dbReference type="RefSeq" id="WP_128506177.1">
    <property type="nucleotide sequence ID" value="NZ_QUAC01000077.1"/>
</dbReference>
<dbReference type="EMBL" id="QUAC01000077">
    <property type="protein sequence ID" value="REK90323.1"/>
    <property type="molecule type" value="Genomic_DNA"/>
</dbReference>
<keyword evidence="3" id="KW-1185">Reference proteome</keyword>
<sequence>MTDPGMTGSNPGQPPTPPTPPPVPPVPPHGGAEDGAPKPVPTSQDEALEIGRQHFPEVGSPDGPSALFVHEFDVAYLVHASWPAPEDPDAPPSDPGGSNVAISKVNGDVTFLPNFPPEEAVELYHRWYRPSGS</sequence>
<feature type="region of interest" description="Disordered" evidence="1">
    <location>
        <begin position="1"/>
        <end position="66"/>
    </location>
</feature>
<organism evidence="2 3">
    <name type="scientific">Streptomyces inhibens</name>
    <dbReference type="NCBI Taxonomy" id="2293571"/>
    <lineage>
        <taxon>Bacteria</taxon>
        <taxon>Bacillati</taxon>
        <taxon>Actinomycetota</taxon>
        <taxon>Actinomycetes</taxon>
        <taxon>Kitasatosporales</taxon>
        <taxon>Streptomycetaceae</taxon>
        <taxon>Streptomyces</taxon>
    </lineage>
</organism>
<evidence type="ECO:0000256" key="1">
    <source>
        <dbReference type="SAM" id="MobiDB-lite"/>
    </source>
</evidence>
<evidence type="ECO:0000313" key="2">
    <source>
        <dbReference type="EMBL" id="REK90323.1"/>
    </source>
</evidence>
<name>A0A371Q7D2_STRIH</name>
<comment type="caution">
    <text evidence="2">The sequence shown here is derived from an EMBL/GenBank/DDBJ whole genome shotgun (WGS) entry which is preliminary data.</text>
</comment>
<reference evidence="2 3" key="1">
    <citation type="submission" date="2018-08" db="EMBL/GenBank/DDBJ databases">
        <title>Streptomyces NEAU-D10 sp. nov., a novel Actinomycete isolated from soil.</title>
        <authorList>
            <person name="Jin L."/>
        </authorList>
    </citation>
    <scope>NUCLEOTIDE SEQUENCE [LARGE SCALE GENOMIC DNA]</scope>
    <source>
        <strain evidence="2 3">NEAU-D10</strain>
    </source>
</reference>